<protein>
    <submittedName>
        <fullName evidence="1">Uncharacterized protein</fullName>
    </submittedName>
</protein>
<sequence length="201" mass="21888">MQNDDTLTAMEFAGLSTYETWMHYCNMGGWTDYFEFDAYLYGVYTLDNDDADLVSQAVNELIDDACPADEAALCRAPYSWTAVTDRTVADVVLDDAMFDGGLFDDSLFDDTLLDGILPGAGPGTEDEGAGRLDEGPFRVPVDDLVAPRSLDTFGSRFLTGLDVRPLMGRPGIPLPPGAALELLGEILDSGVIGRIISREWR</sequence>
<organism evidence="1 2">
    <name type="scientific">Arthrobacter bussei</name>
    <dbReference type="NCBI Taxonomy" id="2594179"/>
    <lineage>
        <taxon>Bacteria</taxon>
        <taxon>Bacillati</taxon>
        <taxon>Actinomycetota</taxon>
        <taxon>Actinomycetes</taxon>
        <taxon>Micrococcales</taxon>
        <taxon>Micrococcaceae</taxon>
        <taxon>Arthrobacter</taxon>
    </lineage>
</organism>
<proteinExistence type="predicted"/>
<name>A0A7X1NNW8_9MICC</name>
<evidence type="ECO:0000313" key="2">
    <source>
        <dbReference type="Proteomes" id="UP000326464"/>
    </source>
</evidence>
<accession>A0A7X1NNW8</accession>
<dbReference type="RefSeq" id="WP_152813032.1">
    <property type="nucleotide sequence ID" value="NZ_VJXX01000001.1"/>
</dbReference>
<dbReference type="EMBL" id="VJXX01000001">
    <property type="protein sequence ID" value="MPY10274.1"/>
    <property type="molecule type" value="Genomic_DNA"/>
</dbReference>
<gene>
    <name evidence="1" type="ORF">FNH21_05985</name>
</gene>
<dbReference type="Proteomes" id="UP000326464">
    <property type="component" value="Unassembled WGS sequence"/>
</dbReference>
<reference evidence="2" key="1">
    <citation type="submission" date="2019-07" db="EMBL/GenBank/DDBJ databases">
        <title>Arthrobacter KR32 sp. nov., isolated from mountain cheese made of cows milk.</title>
        <authorList>
            <person name="Flegler A."/>
        </authorList>
    </citation>
    <scope>NUCLEOTIDE SEQUENCE [LARGE SCALE GENOMIC DNA]</scope>
    <source>
        <strain evidence="2">KR32</strain>
    </source>
</reference>
<dbReference type="AlphaFoldDB" id="A0A7X1NNW8"/>
<evidence type="ECO:0000313" key="1">
    <source>
        <dbReference type="EMBL" id="MPY10274.1"/>
    </source>
</evidence>
<dbReference type="OrthoDB" id="4935951at2"/>
<keyword evidence="2" id="KW-1185">Reference proteome</keyword>
<comment type="caution">
    <text evidence="1">The sequence shown here is derived from an EMBL/GenBank/DDBJ whole genome shotgun (WGS) entry which is preliminary data.</text>
</comment>